<dbReference type="AlphaFoldDB" id="A0A9P0M6S2"/>
<proteinExistence type="predicted"/>
<gene>
    <name evidence="1" type="ORF">ACAOBT_LOCUS29211</name>
</gene>
<organism evidence="1 2">
    <name type="scientific">Acanthoscelides obtectus</name>
    <name type="common">Bean weevil</name>
    <name type="synonym">Bruchus obtectus</name>
    <dbReference type="NCBI Taxonomy" id="200917"/>
    <lineage>
        <taxon>Eukaryota</taxon>
        <taxon>Metazoa</taxon>
        <taxon>Ecdysozoa</taxon>
        <taxon>Arthropoda</taxon>
        <taxon>Hexapoda</taxon>
        <taxon>Insecta</taxon>
        <taxon>Pterygota</taxon>
        <taxon>Neoptera</taxon>
        <taxon>Endopterygota</taxon>
        <taxon>Coleoptera</taxon>
        <taxon>Polyphaga</taxon>
        <taxon>Cucujiformia</taxon>
        <taxon>Chrysomeloidea</taxon>
        <taxon>Chrysomelidae</taxon>
        <taxon>Bruchinae</taxon>
        <taxon>Bruchini</taxon>
        <taxon>Acanthoscelides</taxon>
    </lineage>
</organism>
<protein>
    <submittedName>
        <fullName evidence="1">Uncharacterized protein</fullName>
    </submittedName>
</protein>
<dbReference type="Proteomes" id="UP001152888">
    <property type="component" value="Unassembled WGS sequence"/>
</dbReference>
<reference evidence="1" key="1">
    <citation type="submission" date="2022-03" db="EMBL/GenBank/DDBJ databases">
        <authorList>
            <person name="Sayadi A."/>
        </authorList>
    </citation>
    <scope>NUCLEOTIDE SEQUENCE</scope>
</reference>
<dbReference type="EMBL" id="CAKOFQ010007699">
    <property type="protein sequence ID" value="CAH2006643.1"/>
    <property type="molecule type" value="Genomic_DNA"/>
</dbReference>
<dbReference type="OrthoDB" id="6369184at2759"/>
<evidence type="ECO:0000313" key="1">
    <source>
        <dbReference type="EMBL" id="CAH2006643.1"/>
    </source>
</evidence>
<sequence>MKLDSLVHKNFNDWYFWNNCKSLGLQRKYYSRKNKIRIAGRIIAIVKEKYKERIRIIFEEVVLQKGDIRYVIVERSHTDDKLIPSYEWVRSPSQITPEEYSIAEEEIFIDFTANAEIKK</sequence>
<name>A0A9P0M6S2_ACAOB</name>
<evidence type="ECO:0000313" key="2">
    <source>
        <dbReference type="Proteomes" id="UP001152888"/>
    </source>
</evidence>
<keyword evidence="2" id="KW-1185">Reference proteome</keyword>
<accession>A0A9P0M6S2</accession>
<comment type="caution">
    <text evidence="1">The sequence shown here is derived from an EMBL/GenBank/DDBJ whole genome shotgun (WGS) entry which is preliminary data.</text>
</comment>